<dbReference type="EMBL" id="JARBJD010000072">
    <property type="protein sequence ID" value="KAK2954952.1"/>
    <property type="molecule type" value="Genomic_DNA"/>
</dbReference>
<evidence type="ECO:0000313" key="2">
    <source>
        <dbReference type="Proteomes" id="UP001281761"/>
    </source>
</evidence>
<organism evidence="1 2">
    <name type="scientific">Blattamonas nauphoetae</name>
    <dbReference type="NCBI Taxonomy" id="2049346"/>
    <lineage>
        <taxon>Eukaryota</taxon>
        <taxon>Metamonada</taxon>
        <taxon>Preaxostyla</taxon>
        <taxon>Oxymonadida</taxon>
        <taxon>Blattamonas</taxon>
    </lineage>
</organism>
<comment type="caution">
    <text evidence="1">The sequence shown here is derived from an EMBL/GenBank/DDBJ whole genome shotgun (WGS) entry which is preliminary data.</text>
</comment>
<keyword evidence="2" id="KW-1185">Reference proteome</keyword>
<gene>
    <name evidence="1" type="ORF">BLNAU_10092</name>
</gene>
<sequence>MIFRNQSFGVPLSLTLKLRTTSNKPDANKDNKQLQATTLVSTQSTQLVESSRMEQHIARLVVAYSQRVLDHEQEITIGSYRNITVISKMGNIQGKLYNTGNEGAE</sequence>
<accession>A0ABQ9XTZ8</accession>
<reference evidence="1 2" key="1">
    <citation type="journal article" date="2022" name="bioRxiv">
        <title>Genomics of Preaxostyla Flagellates Illuminates Evolutionary Transitions and the Path Towards Mitochondrial Loss.</title>
        <authorList>
            <person name="Novak L.V.F."/>
            <person name="Treitli S.C."/>
            <person name="Pyrih J."/>
            <person name="Halakuc P."/>
            <person name="Pipaliya S.V."/>
            <person name="Vacek V."/>
            <person name="Brzon O."/>
            <person name="Soukal P."/>
            <person name="Eme L."/>
            <person name="Dacks J.B."/>
            <person name="Karnkowska A."/>
            <person name="Elias M."/>
            <person name="Hampl V."/>
        </authorList>
    </citation>
    <scope>NUCLEOTIDE SEQUENCE [LARGE SCALE GENOMIC DNA]</scope>
    <source>
        <strain evidence="1">NAU3</strain>
        <tissue evidence="1">Gut</tissue>
    </source>
</reference>
<evidence type="ECO:0000313" key="1">
    <source>
        <dbReference type="EMBL" id="KAK2954952.1"/>
    </source>
</evidence>
<proteinExistence type="predicted"/>
<name>A0ABQ9XTZ8_9EUKA</name>
<dbReference type="Proteomes" id="UP001281761">
    <property type="component" value="Unassembled WGS sequence"/>
</dbReference>
<protein>
    <submittedName>
        <fullName evidence="1">Uncharacterized protein</fullName>
    </submittedName>
</protein>